<organism evidence="2 4">
    <name type="scientific">Pseudomonas helleri</name>
    <dbReference type="NCBI Taxonomy" id="1608996"/>
    <lineage>
        <taxon>Bacteria</taxon>
        <taxon>Pseudomonadati</taxon>
        <taxon>Pseudomonadota</taxon>
        <taxon>Gammaproteobacteria</taxon>
        <taxon>Pseudomonadales</taxon>
        <taxon>Pseudomonadaceae</taxon>
        <taxon>Pseudomonas</taxon>
    </lineage>
</organism>
<dbReference type="Proteomes" id="UP000441404">
    <property type="component" value="Unassembled WGS sequence"/>
</dbReference>
<sequence length="50" mass="5341">MVAALFFVVVELLLQFLALAQARAVTIKSHGGMRLGHSLLAMECRKEGGG</sequence>
<protein>
    <submittedName>
        <fullName evidence="2">Uncharacterized protein</fullName>
    </submittedName>
</protein>
<accession>A0A6A7YLR0</accession>
<dbReference type="RefSeq" id="WP_153329953.1">
    <property type="nucleotide sequence ID" value="NZ_JBEBPR010000041.1"/>
</dbReference>
<evidence type="ECO:0000313" key="4">
    <source>
        <dbReference type="Proteomes" id="UP000489190"/>
    </source>
</evidence>
<proteinExistence type="predicted"/>
<reference evidence="3 4" key="1">
    <citation type="submission" date="2019-10" db="EMBL/GenBank/DDBJ databases">
        <title>Evaluation of single-gene subtyping targets for Pseudomonas.</title>
        <authorList>
            <person name="Reichler S.J."/>
            <person name="Orsi R.H."/>
            <person name="Wiedmann M."/>
            <person name="Martin N.H."/>
            <person name="Murphy S.I."/>
        </authorList>
    </citation>
    <scope>NUCLEOTIDE SEQUENCE [LARGE SCALE GENOMIC DNA]</scope>
    <source>
        <strain evidence="2 4">FSL R10-3254</strain>
        <strain evidence="1 3">FSL R10-3257</strain>
    </source>
</reference>
<evidence type="ECO:0000313" key="3">
    <source>
        <dbReference type="Proteomes" id="UP000441404"/>
    </source>
</evidence>
<dbReference type="EMBL" id="WIWI01000055">
    <property type="protein sequence ID" value="MQT91219.1"/>
    <property type="molecule type" value="Genomic_DNA"/>
</dbReference>
<name>A0A6A7YLR0_9PSED</name>
<gene>
    <name evidence="2" type="ORF">GHO39_19055</name>
    <name evidence="1" type="ORF">GHO40_17045</name>
</gene>
<evidence type="ECO:0000313" key="1">
    <source>
        <dbReference type="EMBL" id="MQT48414.1"/>
    </source>
</evidence>
<dbReference type="EMBL" id="WIWJ01000031">
    <property type="protein sequence ID" value="MQT48414.1"/>
    <property type="molecule type" value="Genomic_DNA"/>
</dbReference>
<dbReference type="Proteomes" id="UP000489190">
    <property type="component" value="Unassembled WGS sequence"/>
</dbReference>
<evidence type="ECO:0000313" key="2">
    <source>
        <dbReference type="EMBL" id="MQT91219.1"/>
    </source>
</evidence>
<dbReference type="AlphaFoldDB" id="A0A6A7YLR0"/>
<comment type="caution">
    <text evidence="2">The sequence shown here is derived from an EMBL/GenBank/DDBJ whole genome shotgun (WGS) entry which is preliminary data.</text>
</comment>